<evidence type="ECO:0000313" key="2">
    <source>
        <dbReference type="Proteomes" id="UP001596086"/>
    </source>
</evidence>
<comment type="caution">
    <text evidence="1">The sequence shown here is derived from an EMBL/GenBank/DDBJ whole genome shotgun (WGS) entry which is preliminary data.</text>
</comment>
<dbReference type="RefSeq" id="WP_379777202.1">
    <property type="nucleotide sequence ID" value="NZ_JBHSMZ010000026.1"/>
</dbReference>
<protein>
    <submittedName>
        <fullName evidence="1">Uncharacterized protein</fullName>
    </submittedName>
</protein>
<evidence type="ECO:0000313" key="1">
    <source>
        <dbReference type="EMBL" id="MFC5552077.1"/>
    </source>
</evidence>
<sequence length="322" mass="34254">MGSACSNFAIGSYGGDLLFSIDAQIRREHPGGHCKHFASARTIGSPGQTGLIHLAMVVNDGLRDHLYLSLSNPAPELALHGAPVWTACPFDGGVPQVRPDIAAVRIGEASDTTFIVVDMAGNPGAAAPLSARYYIDTGRNATPRWVAHDAPGHPQAQVYATCLGRSRGSWNVDGLYLAGTVGDTPQLIYSPLYNPFVPSLPAQARRLALPGELAAETIAACRHADNTSDLFATARDALYFFSAANQFDGAQAMQLVADPLFAGVRKLHVSAADGRVTVRGWNRADQVVSTSADQVYMAEPDRWSRPRIEERRGGGFSSAGRA</sequence>
<organism evidence="1 2">
    <name type="scientific">Massilia aerilata</name>
    <dbReference type="NCBI Taxonomy" id="453817"/>
    <lineage>
        <taxon>Bacteria</taxon>
        <taxon>Pseudomonadati</taxon>
        <taxon>Pseudomonadota</taxon>
        <taxon>Betaproteobacteria</taxon>
        <taxon>Burkholderiales</taxon>
        <taxon>Oxalobacteraceae</taxon>
        <taxon>Telluria group</taxon>
        <taxon>Massilia</taxon>
    </lineage>
</organism>
<accession>A0ABW0S6D6</accession>
<gene>
    <name evidence="1" type="ORF">ACFPO9_26475</name>
</gene>
<proteinExistence type="predicted"/>
<keyword evidence="2" id="KW-1185">Reference proteome</keyword>
<dbReference type="EMBL" id="JBHSMZ010000026">
    <property type="protein sequence ID" value="MFC5552077.1"/>
    <property type="molecule type" value="Genomic_DNA"/>
</dbReference>
<dbReference type="Proteomes" id="UP001596086">
    <property type="component" value="Unassembled WGS sequence"/>
</dbReference>
<name>A0ABW0S6D6_9BURK</name>
<reference evidence="2" key="1">
    <citation type="journal article" date="2019" name="Int. J. Syst. Evol. Microbiol.">
        <title>The Global Catalogue of Microorganisms (GCM) 10K type strain sequencing project: providing services to taxonomists for standard genome sequencing and annotation.</title>
        <authorList>
            <consortium name="The Broad Institute Genomics Platform"/>
            <consortium name="The Broad Institute Genome Sequencing Center for Infectious Disease"/>
            <person name="Wu L."/>
            <person name="Ma J."/>
        </authorList>
    </citation>
    <scope>NUCLEOTIDE SEQUENCE [LARGE SCALE GENOMIC DNA]</scope>
    <source>
        <strain evidence="2">CGMCC 4.5798</strain>
    </source>
</reference>